<evidence type="ECO:0000313" key="1">
    <source>
        <dbReference type="EMBL" id="MDX3042611.1"/>
    </source>
</evidence>
<dbReference type="RefSeq" id="WP_193382912.1">
    <property type="nucleotide sequence ID" value="NZ_JABXWI010000031.1"/>
</dbReference>
<comment type="caution">
    <text evidence="1">The sequence shown here is derived from an EMBL/GenBank/DDBJ whole genome shotgun (WGS) entry which is preliminary data.</text>
</comment>
<accession>A0ABU4MZI0</accession>
<organism evidence="1 2">
    <name type="scientific">Streptomyces caniscabiei</name>
    <dbReference type="NCBI Taxonomy" id="2746961"/>
    <lineage>
        <taxon>Bacteria</taxon>
        <taxon>Bacillati</taxon>
        <taxon>Actinomycetota</taxon>
        <taxon>Actinomycetes</taxon>
        <taxon>Kitasatosporales</taxon>
        <taxon>Streptomycetaceae</taxon>
        <taxon>Streptomyces</taxon>
    </lineage>
</organism>
<proteinExistence type="predicted"/>
<sequence length="80" mass="9073">MITDPQVRGTDFNADAPILLNEWAIRYEPPLPAQSYIVLFDTDQDRAFAAMDAPLAEGERRTLMCRDVRYTPWGVEGARS</sequence>
<keyword evidence="2" id="KW-1185">Reference proteome</keyword>
<evidence type="ECO:0008006" key="3">
    <source>
        <dbReference type="Google" id="ProtNLM"/>
    </source>
</evidence>
<evidence type="ECO:0000313" key="2">
    <source>
        <dbReference type="Proteomes" id="UP001282474"/>
    </source>
</evidence>
<reference evidence="1 2" key="1">
    <citation type="journal article" date="2023" name="Microb. Genom.">
        <title>Mesoterricola silvestris gen. nov., sp. nov., Mesoterricola sediminis sp. nov., Geothrix oryzae sp. nov., Geothrix edaphica sp. nov., Geothrix rubra sp. nov., and Geothrix limicola sp. nov., six novel members of Acidobacteriota isolated from soils.</title>
        <authorList>
            <person name="Weisberg A.J."/>
            <person name="Pearce E."/>
            <person name="Kramer C.G."/>
            <person name="Chang J.H."/>
            <person name="Clarke C.R."/>
        </authorList>
    </citation>
    <scope>NUCLEOTIDE SEQUENCE [LARGE SCALE GENOMIC DNA]</scope>
    <source>
        <strain evidence="1 2">NE20-4-1</strain>
    </source>
</reference>
<dbReference type="EMBL" id="JARAWJ010000039">
    <property type="protein sequence ID" value="MDX3042611.1"/>
    <property type="molecule type" value="Genomic_DNA"/>
</dbReference>
<name>A0ABU4MZI0_9ACTN</name>
<protein>
    <recommendedName>
        <fullName evidence="3">DUF35 domain-containing protein</fullName>
    </recommendedName>
</protein>
<dbReference type="Proteomes" id="UP001282474">
    <property type="component" value="Unassembled WGS sequence"/>
</dbReference>
<gene>
    <name evidence="1" type="ORF">PV383_36320</name>
</gene>